<dbReference type="Gene3D" id="2.160.10.10">
    <property type="entry name" value="Hexapeptide repeat proteins"/>
    <property type="match status" value="1"/>
</dbReference>
<dbReference type="AlphaFoldDB" id="A0A430AZ50"/>
<sequence>MKIVIVGAGGFAKEIAFLVSRLSDFELIGFVDDDTTLAPMILDKPVLGNIDSLLSYSDKIGVAIGIAKPAIKKEIYTKLKANPNLFFPNLIDSTSLVGLEVDLGIGNILMPNTTYTADISIGNFNMINISSTIGHDSIIGNFNAIYPNVNISGMVKIGDDNEIGVGSKIIQSIKIGNNNIVGAGSVVIRNITNGTKSVGVPTKIIESWD</sequence>
<feature type="active site" description="Proton acceptor" evidence="1">
    <location>
        <position position="135"/>
    </location>
</feature>
<evidence type="ECO:0000259" key="2">
    <source>
        <dbReference type="Pfam" id="PF17836"/>
    </source>
</evidence>
<dbReference type="InterPro" id="IPR001451">
    <property type="entry name" value="Hexapep"/>
</dbReference>
<name>A0A430AZ50_9ENTE</name>
<protein>
    <submittedName>
        <fullName evidence="3">Sialic acid O-acetyltransferase NeuD family sugar O-acyltransferase</fullName>
    </submittedName>
</protein>
<feature type="domain" description="PglD N-terminal" evidence="2">
    <location>
        <begin position="2"/>
        <end position="79"/>
    </location>
</feature>
<dbReference type="PANTHER" id="PTHR43300">
    <property type="entry name" value="ACETYLTRANSFERASE"/>
    <property type="match status" value="1"/>
</dbReference>
<comment type="caution">
    <text evidence="3">The sequence shown here is derived from an EMBL/GenBank/DDBJ whole genome shotgun (WGS) entry which is preliminary data.</text>
</comment>
<dbReference type="GO" id="GO:0016746">
    <property type="term" value="F:acyltransferase activity"/>
    <property type="evidence" value="ECO:0007669"/>
    <property type="project" value="UniProtKB-KW"/>
</dbReference>
<dbReference type="NCBIfam" id="TIGR03570">
    <property type="entry name" value="NeuD_NnaD"/>
    <property type="match status" value="1"/>
</dbReference>
<dbReference type="Pfam" id="PF00132">
    <property type="entry name" value="Hexapep"/>
    <property type="match status" value="1"/>
</dbReference>
<gene>
    <name evidence="3" type="ORF">CBF27_04105</name>
</gene>
<evidence type="ECO:0000313" key="4">
    <source>
        <dbReference type="Proteomes" id="UP000286773"/>
    </source>
</evidence>
<keyword evidence="3" id="KW-0012">Acyltransferase</keyword>
<evidence type="ECO:0000313" key="3">
    <source>
        <dbReference type="EMBL" id="RSU13370.1"/>
    </source>
</evidence>
<evidence type="ECO:0000256" key="1">
    <source>
        <dbReference type="PIRSR" id="PIRSR620019-1"/>
    </source>
</evidence>
<organism evidence="3 4">
    <name type="scientific">Vagococcus acidifermentans</name>
    <dbReference type="NCBI Taxonomy" id="564710"/>
    <lineage>
        <taxon>Bacteria</taxon>
        <taxon>Bacillati</taxon>
        <taxon>Bacillota</taxon>
        <taxon>Bacilli</taxon>
        <taxon>Lactobacillales</taxon>
        <taxon>Enterococcaceae</taxon>
        <taxon>Vagococcus</taxon>
    </lineage>
</organism>
<keyword evidence="3" id="KW-0808">Transferase</keyword>
<dbReference type="InterPro" id="IPR050179">
    <property type="entry name" value="Trans_hexapeptide_repeat"/>
</dbReference>
<dbReference type="RefSeq" id="WP_126812668.1">
    <property type="nucleotide sequence ID" value="NZ_NGKC01000003.1"/>
</dbReference>
<dbReference type="EMBL" id="NGKC01000003">
    <property type="protein sequence ID" value="RSU13370.1"/>
    <property type="molecule type" value="Genomic_DNA"/>
</dbReference>
<dbReference type="InterPro" id="IPR041561">
    <property type="entry name" value="PglD_N"/>
</dbReference>
<reference evidence="3 4" key="1">
    <citation type="submission" date="2017-05" db="EMBL/GenBank/DDBJ databases">
        <title>Vagococcus spp. assemblies.</title>
        <authorList>
            <person name="Gulvik C.A."/>
        </authorList>
    </citation>
    <scope>NUCLEOTIDE SEQUENCE [LARGE SCALE GENOMIC DNA]</scope>
    <source>
        <strain evidence="3 4">LMG 24798</strain>
    </source>
</reference>
<dbReference type="Proteomes" id="UP000286773">
    <property type="component" value="Unassembled WGS sequence"/>
</dbReference>
<dbReference type="CDD" id="cd03360">
    <property type="entry name" value="LbH_AT_putative"/>
    <property type="match status" value="1"/>
</dbReference>
<dbReference type="PANTHER" id="PTHR43300:SF7">
    <property type="entry name" value="UDP-N-ACETYLBACILLOSAMINE N-ACETYLTRANSFERASE"/>
    <property type="match status" value="1"/>
</dbReference>
<dbReference type="InterPro" id="IPR020019">
    <property type="entry name" value="AcTrfase_PglD-like"/>
</dbReference>
<dbReference type="Pfam" id="PF17836">
    <property type="entry name" value="PglD_N"/>
    <property type="match status" value="1"/>
</dbReference>
<keyword evidence="4" id="KW-1185">Reference proteome</keyword>
<dbReference type="SUPFAM" id="SSF51161">
    <property type="entry name" value="Trimeric LpxA-like enzymes"/>
    <property type="match status" value="1"/>
</dbReference>
<accession>A0A430AZ50</accession>
<feature type="site" description="Increases basicity of active site His" evidence="1">
    <location>
        <position position="136"/>
    </location>
</feature>
<proteinExistence type="predicted"/>
<dbReference type="InterPro" id="IPR011004">
    <property type="entry name" value="Trimer_LpxA-like_sf"/>
</dbReference>
<dbReference type="OrthoDB" id="9794407at2"/>
<dbReference type="Gene3D" id="3.40.50.20">
    <property type="match status" value="1"/>
</dbReference>